<proteinExistence type="inferred from homology"/>
<name>A0ABS4KVE8_9CLOT</name>
<evidence type="ECO:0000256" key="5">
    <source>
        <dbReference type="HAMAP-Rule" id="MF_00921"/>
    </source>
</evidence>
<dbReference type="Pfam" id="PF03618">
    <property type="entry name" value="Kinase-PPPase"/>
    <property type="match status" value="1"/>
</dbReference>
<comment type="catalytic activity">
    <reaction evidence="5">
        <text>N(tele)-phospho-L-histidyl/O-phospho-L-threonyl-[pyruvate, phosphate dikinase] + phosphate + H(+) = N(tele)-phospho-L-histidyl/L-threonyl-[pyruvate, phosphate dikinase] + diphosphate</text>
        <dbReference type="Rhea" id="RHEA:43696"/>
        <dbReference type="Rhea" id="RHEA-COMP:10650"/>
        <dbReference type="Rhea" id="RHEA-COMP:10651"/>
        <dbReference type="ChEBI" id="CHEBI:15378"/>
        <dbReference type="ChEBI" id="CHEBI:30013"/>
        <dbReference type="ChEBI" id="CHEBI:33019"/>
        <dbReference type="ChEBI" id="CHEBI:43474"/>
        <dbReference type="ChEBI" id="CHEBI:61977"/>
        <dbReference type="ChEBI" id="CHEBI:83586"/>
        <dbReference type="EC" id="2.7.4.27"/>
    </reaction>
</comment>
<sequence length="272" mass="31213">MLTIYAVSDSIGETAEQVARATAYQFCKGVQVKKVPYIKSYENVNDFINNLESKENMFIISTIVLVDVREFLTQRCIECGIPINNILGPCISMAARILNTIPDYRPGAVWRIDSQYYKKIKAMEFAVQYDDSKNTAGIKYADVILIGLSRTSKTPLCIYLANKGIKALNVPLMPEVPVPKELFEINRKKIVALTIDPIQLIEIRKRRLDSYHKHFVNIKYADEERVLQELEFSDKLIRRLNCKKIDVTKRAIEDTALMIMEYIGYTDTNLND</sequence>
<evidence type="ECO:0000256" key="1">
    <source>
        <dbReference type="ARBA" id="ARBA00022527"/>
    </source>
</evidence>
<evidence type="ECO:0000256" key="3">
    <source>
        <dbReference type="ARBA" id="ARBA00022741"/>
    </source>
</evidence>
<keyword evidence="4 5" id="KW-0418">Kinase</keyword>
<evidence type="ECO:0000256" key="4">
    <source>
        <dbReference type="ARBA" id="ARBA00022777"/>
    </source>
</evidence>
<gene>
    <name evidence="6" type="ORF">J2Z42_002741</name>
</gene>
<dbReference type="PANTHER" id="PTHR31756">
    <property type="entry name" value="PYRUVATE, PHOSPHATE DIKINASE REGULATORY PROTEIN 1, CHLOROPLASTIC"/>
    <property type="match status" value="1"/>
</dbReference>
<dbReference type="HAMAP" id="MF_00921">
    <property type="entry name" value="PDRP"/>
    <property type="match status" value="1"/>
</dbReference>
<dbReference type="InterPro" id="IPR005177">
    <property type="entry name" value="Kinase-pyrophosphorylase"/>
</dbReference>
<dbReference type="Proteomes" id="UP001519307">
    <property type="component" value="Unassembled WGS sequence"/>
</dbReference>
<dbReference type="PANTHER" id="PTHR31756:SF3">
    <property type="entry name" value="PYRUVATE, PHOSPHATE DIKINASE REGULATORY PROTEIN 1, CHLOROPLASTIC"/>
    <property type="match status" value="1"/>
</dbReference>
<dbReference type="InterPro" id="IPR026565">
    <property type="entry name" value="PPDK_reg"/>
</dbReference>
<comment type="caution">
    <text evidence="6">The sequence shown here is derived from an EMBL/GenBank/DDBJ whole genome shotgun (WGS) entry which is preliminary data.</text>
</comment>
<dbReference type="RefSeq" id="WP_209703262.1">
    <property type="nucleotide sequence ID" value="NZ_JAGGLM010000028.1"/>
</dbReference>
<organism evidence="6 7">
    <name type="scientific">Clostridium algifaecis</name>
    <dbReference type="NCBI Taxonomy" id="1472040"/>
    <lineage>
        <taxon>Bacteria</taxon>
        <taxon>Bacillati</taxon>
        <taxon>Bacillota</taxon>
        <taxon>Clostridia</taxon>
        <taxon>Eubacteriales</taxon>
        <taxon>Clostridiaceae</taxon>
        <taxon>Clostridium</taxon>
    </lineage>
</organism>
<accession>A0ABS4KVE8</accession>
<feature type="binding site" evidence="5">
    <location>
        <begin position="147"/>
        <end position="154"/>
    </location>
    <ligand>
        <name>ADP</name>
        <dbReference type="ChEBI" id="CHEBI:456216"/>
    </ligand>
</feature>
<protein>
    <recommendedName>
        <fullName evidence="5">Putative pyruvate, phosphate dikinase regulatory protein</fullName>
        <shortName evidence="5">PPDK regulatory protein</shortName>
        <ecNumber evidence="5">2.7.11.32</ecNumber>
        <ecNumber evidence="5">2.7.4.27</ecNumber>
    </recommendedName>
</protein>
<keyword evidence="3 5" id="KW-0547">Nucleotide-binding</keyword>
<keyword evidence="2 5" id="KW-0808">Transferase</keyword>
<comment type="function">
    <text evidence="5">Bifunctional serine/threonine kinase and phosphorylase involved in the regulation of the pyruvate, phosphate dikinase (PPDK) by catalyzing its phosphorylation/dephosphorylation.</text>
</comment>
<dbReference type="EC" id="2.7.4.27" evidence="5"/>
<keyword evidence="7" id="KW-1185">Reference proteome</keyword>
<comment type="catalytic activity">
    <reaction evidence="5">
        <text>N(tele)-phospho-L-histidyl/L-threonyl-[pyruvate, phosphate dikinase] + ADP = N(tele)-phospho-L-histidyl/O-phospho-L-threonyl-[pyruvate, phosphate dikinase] + AMP + H(+)</text>
        <dbReference type="Rhea" id="RHEA:43692"/>
        <dbReference type="Rhea" id="RHEA-COMP:10650"/>
        <dbReference type="Rhea" id="RHEA-COMP:10651"/>
        <dbReference type="ChEBI" id="CHEBI:15378"/>
        <dbReference type="ChEBI" id="CHEBI:30013"/>
        <dbReference type="ChEBI" id="CHEBI:61977"/>
        <dbReference type="ChEBI" id="CHEBI:83586"/>
        <dbReference type="ChEBI" id="CHEBI:456215"/>
        <dbReference type="ChEBI" id="CHEBI:456216"/>
        <dbReference type="EC" id="2.7.11.32"/>
    </reaction>
</comment>
<comment type="similarity">
    <text evidence="5">Belongs to the pyruvate, phosphate/water dikinase regulatory protein family. PDRP subfamily.</text>
</comment>
<reference evidence="6 7" key="1">
    <citation type="submission" date="2021-03" db="EMBL/GenBank/DDBJ databases">
        <title>Genomic Encyclopedia of Type Strains, Phase IV (KMG-IV): sequencing the most valuable type-strain genomes for metagenomic binning, comparative biology and taxonomic classification.</title>
        <authorList>
            <person name="Goeker M."/>
        </authorList>
    </citation>
    <scope>NUCLEOTIDE SEQUENCE [LARGE SCALE GENOMIC DNA]</scope>
    <source>
        <strain evidence="6 7">DSM 28783</strain>
    </source>
</reference>
<evidence type="ECO:0000313" key="7">
    <source>
        <dbReference type="Proteomes" id="UP001519307"/>
    </source>
</evidence>
<evidence type="ECO:0000256" key="2">
    <source>
        <dbReference type="ARBA" id="ARBA00022679"/>
    </source>
</evidence>
<dbReference type="EC" id="2.7.11.32" evidence="5"/>
<keyword evidence="1 5" id="KW-0723">Serine/threonine-protein kinase</keyword>
<dbReference type="NCBIfam" id="NF003742">
    <property type="entry name" value="PRK05339.1"/>
    <property type="match status" value="1"/>
</dbReference>
<dbReference type="EMBL" id="JAGGLM010000028">
    <property type="protein sequence ID" value="MBP2034024.1"/>
    <property type="molecule type" value="Genomic_DNA"/>
</dbReference>
<evidence type="ECO:0000313" key="6">
    <source>
        <dbReference type="EMBL" id="MBP2034024.1"/>
    </source>
</evidence>